<evidence type="ECO:0000313" key="1">
    <source>
        <dbReference type="EMBL" id="KAK0178584.1"/>
    </source>
</evidence>
<name>A0AA39KYM1_MICHY</name>
<keyword evidence="2" id="KW-1185">Reference proteome</keyword>
<dbReference type="AlphaFoldDB" id="A0AA39KYM1"/>
<organism evidence="1 2">
    <name type="scientific">Microctonus hyperodae</name>
    <name type="common">Parasitoid wasp</name>
    <dbReference type="NCBI Taxonomy" id="165561"/>
    <lineage>
        <taxon>Eukaryota</taxon>
        <taxon>Metazoa</taxon>
        <taxon>Ecdysozoa</taxon>
        <taxon>Arthropoda</taxon>
        <taxon>Hexapoda</taxon>
        <taxon>Insecta</taxon>
        <taxon>Pterygota</taxon>
        <taxon>Neoptera</taxon>
        <taxon>Endopterygota</taxon>
        <taxon>Hymenoptera</taxon>
        <taxon>Apocrita</taxon>
        <taxon>Ichneumonoidea</taxon>
        <taxon>Braconidae</taxon>
        <taxon>Euphorinae</taxon>
        <taxon>Microctonus</taxon>
    </lineage>
</organism>
<sequence length="386" mass="45103">MDNNTAILGTSCGEIILENLDKLKPDHNTTLPIIIQEPVNRAGRGCPDGERHFQRPEIIANPIYRILLKTGEGKSVIKFYLENGRLKKIVRNLLSRLVVNLEKDRQLQLVLQQPGVIILDQFKIQKELFISWLEDIEKLFPSESKFLHYSPNKCVREEIHNADGTIVVKKRRINPSGALYEHYGYLKSKLRRQHFWKRSDWQKWSLKYCNLQEGQDAAVWLATHLGPPDIVKQKWIKSYPTRMHRFRENITINQYIEEYPVIKGALGSDLLTWDFKNIYPDRKNLFFDRWETARYIIIEYLEDSKGFTGDDLGLYRALPALAQHNKDTILFYLLPYLLKSPRKSKTKKISIREKQEAFLIHANTAADINTRIERQQQICVATGSTL</sequence>
<dbReference type="EMBL" id="JAQQBR010000004">
    <property type="protein sequence ID" value="KAK0178584.1"/>
    <property type="molecule type" value="Genomic_DNA"/>
</dbReference>
<comment type="caution">
    <text evidence="1">The sequence shown here is derived from an EMBL/GenBank/DDBJ whole genome shotgun (WGS) entry which is preliminary data.</text>
</comment>
<reference evidence="1" key="1">
    <citation type="journal article" date="2023" name="bioRxiv">
        <title>Scaffold-level genome assemblies of two parasitoid biocontrol wasps reveal the parthenogenesis mechanism and an associated novel virus.</title>
        <authorList>
            <person name="Inwood S."/>
            <person name="Skelly J."/>
            <person name="Guhlin J."/>
            <person name="Harrop T."/>
            <person name="Goldson S."/>
            <person name="Dearden P."/>
        </authorList>
    </citation>
    <scope>NUCLEOTIDE SEQUENCE</scope>
    <source>
        <strain evidence="1">Lincoln</strain>
        <tissue evidence="1">Whole body</tissue>
    </source>
</reference>
<evidence type="ECO:0000313" key="2">
    <source>
        <dbReference type="Proteomes" id="UP001168972"/>
    </source>
</evidence>
<protein>
    <submittedName>
        <fullName evidence="1">Uncharacterized protein</fullName>
    </submittedName>
</protein>
<gene>
    <name evidence="1" type="ORF">PV327_007462</name>
</gene>
<dbReference type="Proteomes" id="UP001168972">
    <property type="component" value="Unassembled WGS sequence"/>
</dbReference>
<reference evidence="1" key="2">
    <citation type="submission" date="2023-03" db="EMBL/GenBank/DDBJ databases">
        <authorList>
            <person name="Inwood S.N."/>
            <person name="Skelly J.G."/>
            <person name="Guhlin J."/>
            <person name="Harrop T.W.R."/>
            <person name="Goldson S.G."/>
            <person name="Dearden P.K."/>
        </authorList>
    </citation>
    <scope>NUCLEOTIDE SEQUENCE</scope>
    <source>
        <strain evidence="1">Lincoln</strain>
        <tissue evidence="1">Whole body</tissue>
    </source>
</reference>
<proteinExistence type="predicted"/>
<accession>A0AA39KYM1</accession>